<feature type="transmembrane region" description="Helical" evidence="2">
    <location>
        <begin position="34"/>
        <end position="54"/>
    </location>
</feature>
<comment type="caution">
    <text evidence="3">The sequence shown here is derived from an EMBL/GenBank/DDBJ whole genome shotgun (WGS) entry which is preliminary data.</text>
</comment>
<feature type="compositionally biased region" description="Basic and acidic residues" evidence="1">
    <location>
        <begin position="476"/>
        <end position="496"/>
    </location>
</feature>
<feature type="region of interest" description="Disordered" evidence="1">
    <location>
        <begin position="241"/>
        <end position="269"/>
    </location>
</feature>
<keyword evidence="4" id="KW-1185">Reference proteome</keyword>
<evidence type="ECO:0000256" key="1">
    <source>
        <dbReference type="SAM" id="MobiDB-lite"/>
    </source>
</evidence>
<dbReference type="Proteomes" id="UP001172159">
    <property type="component" value="Unassembled WGS sequence"/>
</dbReference>
<accession>A0AA40EZU2</accession>
<proteinExistence type="predicted"/>
<feature type="compositionally biased region" description="Basic and acidic residues" evidence="1">
    <location>
        <begin position="259"/>
        <end position="269"/>
    </location>
</feature>
<keyword evidence="2" id="KW-0472">Membrane</keyword>
<dbReference type="EMBL" id="JAUKTV010000001">
    <property type="protein sequence ID" value="KAK0748595.1"/>
    <property type="molecule type" value="Genomic_DNA"/>
</dbReference>
<feature type="region of interest" description="Disordered" evidence="1">
    <location>
        <begin position="284"/>
        <end position="547"/>
    </location>
</feature>
<evidence type="ECO:0000313" key="4">
    <source>
        <dbReference type="Proteomes" id="UP001172159"/>
    </source>
</evidence>
<gene>
    <name evidence="3" type="ORF">B0T21DRAFT_380389</name>
</gene>
<feature type="compositionally biased region" description="Low complexity" evidence="1">
    <location>
        <begin position="127"/>
        <end position="136"/>
    </location>
</feature>
<feature type="compositionally biased region" description="Polar residues" evidence="1">
    <location>
        <begin position="389"/>
        <end position="400"/>
    </location>
</feature>
<sequence length="547" mass="62220">MAPATKLTNHGGEYLSPRRTIDSNCYGWDCLSDLAQFGVVLVAVFCVGLGWYLWTKLGKSDHKKSRRSSLAANLAALTRHSRSDCRSEHRRSRRSQRISGSIYRRSHSRRTSRSVSREARDRRDSDSSTSPRRPSSQHVEMVDLANDDCQLRGPVIPPPPTPAPVLWTAGPVPIFIPPPAYRPTPSNDSRANEIRFSSAVDYQAPSQLQQVPFHYGPTLMPPFTNGMPPNNYLNGPFLPPNRGIGSQPINGQAGMSHSDAAERSAESRPRSWFPFFKATKRLGGGHARSISESAASSRQPLSPSEFSDLHFPPMRERGRSRQRRMNSIRLIDRSPSPQRQRSTGPYPRIGWRNNSPSVSVSEEDQSEGVHPSELSFQSVGTSMRVHDGQPSSEATSSNVNHDPHFEAFSPERRRRRSLRRDRRVERGSDADDEEDSSPAVSFPHPRRQRQQRPYSTSVLPPMSPSPDIQFPSPESQRVRVEFLDPRREERERDRARERRRRERTPAPGHQERERGRSARDRRANHRSRNTTLLGRLRAFRREMRGEH</sequence>
<dbReference type="AlphaFoldDB" id="A0AA40EZU2"/>
<protein>
    <submittedName>
        <fullName evidence="3">Uncharacterized protein</fullName>
    </submittedName>
</protein>
<feature type="compositionally biased region" description="Low complexity" evidence="1">
    <location>
        <begin position="287"/>
        <end position="298"/>
    </location>
</feature>
<name>A0AA40EZU2_9PEZI</name>
<organism evidence="3 4">
    <name type="scientific">Apiosordaria backusii</name>
    <dbReference type="NCBI Taxonomy" id="314023"/>
    <lineage>
        <taxon>Eukaryota</taxon>
        <taxon>Fungi</taxon>
        <taxon>Dikarya</taxon>
        <taxon>Ascomycota</taxon>
        <taxon>Pezizomycotina</taxon>
        <taxon>Sordariomycetes</taxon>
        <taxon>Sordariomycetidae</taxon>
        <taxon>Sordariales</taxon>
        <taxon>Lasiosphaeriaceae</taxon>
        <taxon>Apiosordaria</taxon>
    </lineage>
</organism>
<feature type="compositionally biased region" description="Basic and acidic residues" evidence="1">
    <location>
        <begin position="401"/>
        <end position="411"/>
    </location>
</feature>
<keyword evidence="2" id="KW-0812">Transmembrane</keyword>
<feature type="region of interest" description="Disordered" evidence="1">
    <location>
        <begin position="81"/>
        <end position="139"/>
    </location>
</feature>
<reference evidence="3" key="1">
    <citation type="submission" date="2023-06" db="EMBL/GenBank/DDBJ databases">
        <title>Genome-scale phylogeny and comparative genomics of the fungal order Sordariales.</title>
        <authorList>
            <consortium name="Lawrence Berkeley National Laboratory"/>
            <person name="Hensen N."/>
            <person name="Bonometti L."/>
            <person name="Westerberg I."/>
            <person name="Brannstrom I.O."/>
            <person name="Guillou S."/>
            <person name="Cros-Aarteil S."/>
            <person name="Calhoun S."/>
            <person name="Haridas S."/>
            <person name="Kuo A."/>
            <person name="Mondo S."/>
            <person name="Pangilinan J."/>
            <person name="Riley R."/>
            <person name="Labutti K."/>
            <person name="Andreopoulos B."/>
            <person name="Lipzen A."/>
            <person name="Chen C."/>
            <person name="Yanf M."/>
            <person name="Daum C."/>
            <person name="Ng V."/>
            <person name="Clum A."/>
            <person name="Steindorff A."/>
            <person name="Ohm R."/>
            <person name="Martin F."/>
            <person name="Silar P."/>
            <person name="Natvig D."/>
            <person name="Lalanne C."/>
            <person name="Gautier V."/>
            <person name="Ament-Velasquez S.L."/>
            <person name="Kruys A."/>
            <person name="Hutchinson M.I."/>
            <person name="Powell A.J."/>
            <person name="Barry K."/>
            <person name="Miller A.N."/>
            <person name="Grigoriev I.V."/>
            <person name="Debuchy R."/>
            <person name="Gladieux P."/>
            <person name="Thoren M.H."/>
            <person name="Johannesson H."/>
        </authorList>
    </citation>
    <scope>NUCLEOTIDE SEQUENCE</scope>
    <source>
        <strain evidence="3">CBS 540.89</strain>
    </source>
</reference>
<feature type="compositionally biased region" description="Basic and acidic residues" evidence="1">
    <location>
        <begin position="509"/>
        <end position="521"/>
    </location>
</feature>
<keyword evidence="2" id="KW-1133">Transmembrane helix</keyword>
<feature type="compositionally biased region" description="Basic and acidic residues" evidence="1">
    <location>
        <begin position="115"/>
        <end position="126"/>
    </location>
</feature>
<evidence type="ECO:0000313" key="3">
    <source>
        <dbReference type="EMBL" id="KAK0748595.1"/>
    </source>
</evidence>
<feature type="compositionally biased region" description="Basic residues" evidence="1">
    <location>
        <begin position="412"/>
        <end position="421"/>
    </location>
</feature>
<evidence type="ECO:0000256" key="2">
    <source>
        <dbReference type="SAM" id="Phobius"/>
    </source>
</evidence>